<name>A0A1Y1Y7A4_9FUNG</name>
<evidence type="ECO:0000256" key="2">
    <source>
        <dbReference type="ARBA" id="ARBA00022617"/>
    </source>
</evidence>
<sequence>MLTIERIKRYGTHFKFISFFIPYVFTSNPEDYRRVFSTENFPKASIYDEVGRFLGESGLITIQHSRTGGPWKKQRHLLNQAFKVSAVKTMQACFQRHASRFAMRLKGMVGEEVDMLEEVTTLTLNIIIDIIGAEEASKEFEKALIRIISDLSSPWLVIPYGGHYLRWKYRREFKIVNAYIYESIASYSLNRGKQPESEYKTLLKLMVDAEENGLRLTPTEIRNHLFAFLFAGHETTSNTLSWLIWELTRHPEVESKLVNEMVQHCSPLQIEVRQLEYFNQCINETLRMYPPVTGLSRRLDAPYQLHGTNILIPKGFDIQCDIFSIQRDPRYWTNPDAFVPERWESKEEPRHPSAYVPFSAGPRICIGKGFFLHEVSVIVHTLLVEGVRFAPSTQNVPGNGVVSSRTGLLKPQKVVVKIATA</sequence>
<dbReference type="InterPro" id="IPR001128">
    <property type="entry name" value="Cyt_P450"/>
</dbReference>
<dbReference type="PANTHER" id="PTHR24291">
    <property type="entry name" value="CYTOCHROME P450 FAMILY 4"/>
    <property type="match status" value="1"/>
</dbReference>
<dbReference type="PROSITE" id="PS00086">
    <property type="entry name" value="CYTOCHROME_P450"/>
    <property type="match status" value="1"/>
</dbReference>
<dbReference type="GO" id="GO:0016705">
    <property type="term" value="F:oxidoreductase activity, acting on paired donors, with incorporation or reduction of molecular oxygen"/>
    <property type="evidence" value="ECO:0007669"/>
    <property type="project" value="InterPro"/>
</dbReference>
<dbReference type="EMBL" id="MCFE01000224">
    <property type="protein sequence ID" value="ORX93775.1"/>
    <property type="molecule type" value="Genomic_DNA"/>
</dbReference>
<dbReference type="InterPro" id="IPR036396">
    <property type="entry name" value="Cyt_P450_sf"/>
</dbReference>
<reference evidence="9 10" key="1">
    <citation type="submission" date="2016-07" db="EMBL/GenBank/DDBJ databases">
        <title>Pervasive Adenine N6-methylation of Active Genes in Fungi.</title>
        <authorList>
            <consortium name="DOE Joint Genome Institute"/>
            <person name="Mondo S.J."/>
            <person name="Dannebaum R.O."/>
            <person name="Kuo R.C."/>
            <person name="Labutti K."/>
            <person name="Haridas S."/>
            <person name="Kuo A."/>
            <person name="Salamov A."/>
            <person name="Ahrendt S.R."/>
            <person name="Lipzen A."/>
            <person name="Sullivan W."/>
            <person name="Andreopoulos W.B."/>
            <person name="Clum A."/>
            <person name="Lindquist E."/>
            <person name="Daum C."/>
            <person name="Ramamoorthy G.K."/>
            <person name="Gryganskyi A."/>
            <person name="Culley D."/>
            <person name="Magnuson J.K."/>
            <person name="James T.Y."/>
            <person name="O'Malley M.A."/>
            <person name="Stajich J.E."/>
            <person name="Spatafora J.W."/>
            <person name="Visel A."/>
            <person name="Grigoriev I.V."/>
        </authorList>
    </citation>
    <scope>NUCLEOTIDE SEQUENCE [LARGE SCALE GENOMIC DNA]</scope>
    <source>
        <strain evidence="9 10">CBS 931.73</strain>
    </source>
</reference>
<organism evidence="9 10">
    <name type="scientific">Basidiobolus meristosporus CBS 931.73</name>
    <dbReference type="NCBI Taxonomy" id="1314790"/>
    <lineage>
        <taxon>Eukaryota</taxon>
        <taxon>Fungi</taxon>
        <taxon>Fungi incertae sedis</taxon>
        <taxon>Zoopagomycota</taxon>
        <taxon>Entomophthoromycotina</taxon>
        <taxon>Basidiobolomycetes</taxon>
        <taxon>Basidiobolales</taxon>
        <taxon>Basidiobolaceae</taxon>
        <taxon>Basidiobolus</taxon>
    </lineage>
</organism>
<evidence type="ECO:0000256" key="5">
    <source>
        <dbReference type="ARBA" id="ARBA00023004"/>
    </source>
</evidence>
<evidence type="ECO:0000256" key="6">
    <source>
        <dbReference type="ARBA" id="ARBA00023033"/>
    </source>
</evidence>
<dbReference type="GO" id="GO:0020037">
    <property type="term" value="F:heme binding"/>
    <property type="evidence" value="ECO:0007669"/>
    <property type="project" value="InterPro"/>
</dbReference>
<dbReference type="PRINTS" id="PR00385">
    <property type="entry name" value="P450"/>
</dbReference>
<proteinExistence type="inferred from homology"/>
<comment type="cofactor">
    <cofactor evidence="7">
        <name>heme</name>
        <dbReference type="ChEBI" id="CHEBI:30413"/>
    </cofactor>
</comment>
<dbReference type="AlphaFoldDB" id="A0A1Y1Y7A4"/>
<keyword evidence="5 7" id="KW-0408">Iron</keyword>
<dbReference type="PRINTS" id="PR00463">
    <property type="entry name" value="EP450I"/>
</dbReference>
<keyword evidence="10" id="KW-1185">Reference proteome</keyword>
<dbReference type="InParanoid" id="A0A1Y1Y7A4"/>
<gene>
    <name evidence="9" type="ORF">K493DRAFT_284387</name>
</gene>
<dbReference type="SUPFAM" id="SSF48264">
    <property type="entry name" value="Cytochrome P450"/>
    <property type="match status" value="1"/>
</dbReference>
<protein>
    <submittedName>
        <fullName evidence="9">Cytochrome P450</fullName>
    </submittedName>
</protein>
<evidence type="ECO:0000256" key="1">
    <source>
        <dbReference type="ARBA" id="ARBA00010617"/>
    </source>
</evidence>
<dbReference type="Pfam" id="PF00067">
    <property type="entry name" value="p450"/>
    <property type="match status" value="1"/>
</dbReference>
<dbReference type="PANTHER" id="PTHR24291:SF50">
    <property type="entry name" value="BIFUNCTIONAL ALBAFLAVENONE MONOOXYGENASE_TERPENE SYNTHASE"/>
    <property type="match status" value="1"/>
</dbReference>
<feature type="binding site" description="axial binding residue" evidence="7">
    <location>
        <position position="365"/>
    </location>
    <ligand>
        <name>heme</name>
        <dbReference type="ChEBI" id="CHEBI:30413"/>
    </ligand>
    <ligandPart>
        <name>Fe</name>
        <dbReference type="ChEBI" id="CHEBI:18248"/>
    </ligandPart>
</feature>
<evidence type="ECO:0000256" key="4">
    <source>
        <dbReference type="ARBA" id="ARBA00023002"/>
    </source>
</evidence>
<dbReference type="InterPro" id="IPR050196">
    <property type="entry name" value="Cytochrome_P450_Monoox"/>
</dbReference>
<evidence type="ECO:0000256" key="8">
    <source>
        <dbReference type="RuleBase" id="RU000461"/>
    </source>
</evidence>
<dbReference type="STRING" id="1314790.A0A1Y1Y7A4"/>
<keyword evidence="6 8" id="KW-0503">Monooxygenase</keyword>
<dbReference type="GO" id="GO:0004497">
    <property type="term" value="F:monooxygenase activity"/>
    <property type="evidence" value="ECO:0007669"/>
    <property type="project" value="UniProtKB-KW"/>
</dbReference>
<dbReference type="InterPro" id="IPR002401">
    <property type="entry name" value="Cyt_P450_E_grp-I"/>
</dbReference>
<dbReference type="Proteomes" id="UP000193498">
    <property type="component" value="Unassembled WGS sequence"/>
</dbReference>
<evidence type="ECO:0000256" key="3">
    <source>
        <dbReference type="ARBA" id="ARBA00022723"/>
    </source>
</evidence>
<dbReference type="GO" id="GO:0005506">
    <property type="term" value="F:iron ion binding"/>
    <property type="evidence" value="ECO:0007669"/>
    <property type="project" value="InterPro"/>
</dbReference>
<comment type="caution">
    <text evidence="9">The sequence shown here is derived from an EMBL/GenBank/DDBJ whole genome shotgun (WGS) entry which is preliminary data.</text>
</comment>
<accession>A0A1Y1Y7A4</accession>
<evidence type="ECO:0000256" key="7">
    <source>
        <dbReference type="PIRSR" id="PIRSR602401-1"/>
    </source>
</evidence>
<keyword evidence="3 7" id="KW-0479">Metal-binding</keyword>
<dbReference type="OrthoDB" id="1470350at2759"/>
<keyword evidence="4 8" id="KW-0560">Oxidoreductase</keyword>
<comment type="similarity">
    <text evidence="1 8">Belongs to the cytochrome P450 family.</text>
</comment>
<dbReference type="InterPro" id="IPR017972">
    <property type="entry name" value="Cyt_P450_CS"/>
</dbReference>
<keyword evidence="2 7" id="KW-0349">Heme</keyword>
<evidence type="ECO:0000313" key="9">
    <source>
        <dbReference type="EMBL" id="ORX93775.1"/>
    </source>
</evidence>
<evidence type="ECO:0000313" key="10">
    <source>
        <dbReference type="Proteomes" id="UP000193498"/>
    </source>
</evidence>
<dbReference type="Gene3D" id="1.10.630.10">
    <property type="entry name" value="Cytochrome P450"/>
    <property type="match status" value="1"/>
</dbReference>